<feature type="transmembrane region" description="Helical" evidence="7">
    <location>
        <begin position="128"/>
        <end position="148"/>
    </location>
</feature>
<dbReference type="Pfam" id="PF00909">
    <property type="entry name" value="Ammonium_transp"/>
    <property type="match status" value="1"/>
</dbReference>
<dbReference type="AlphaFoldDB" id="A0A8B6EWB7"/>
<evidence type="ECO:0000313" key="10">
    <source>
        <dbReference type="Proteomes" id="UP000596742"/>
    </source>
</evidence>
<accession>A0A8B6EWB7</accession>
<keyword evidence="10" id="KW-1185">Reference proteome</keyword>
<proteinExistence type="inferred from homology"/>
<evidence type="ECO:0000256" key="6">
    <source>
        <dbReference type="SAM" id="MobiDB-lite"/>
    </source>
</evidence>
<feature type="transmembrane region" description="Helical" evidence="7">
    <location>
        <begin position="78"/>
        <end position="95"/>
    </location>
</feature>
<evidence type="ECO:0000256" key="2">
    <source>
        <dbReference type="ARBA" id="ARBA00011036"/>
    </source>
</evidence>
<dbReference type="InterPro" id="IPR024041">
    <property type="entry name" value="NH4_transpt_AmtB-like_dom"/>
</dbReference>
<evidence type="ECO:0000256" key="7">
    <source>
        <dbReference type="SAM" id="Phobius"/>
    </source>
</evidence>
<dbReference type="OrthoDB" id="534912at2759"/>
<feature type="transmembrane region" description="Helical" evidence="7">
    <location>
        <begin position="7"/>
        <end position="26"/>
    </location>
</feature>
<feature type="region of interest" description="Disordered" evidence="6">
    <location>
        <begin position="382"/>
        <end position="435"/>
    </location>
</feature>
<evidence type="ECO:0000256" key="1">
    <source>
        <dbReference type="ARBA" id="ARBA00004141"/>
    </source>
</evidence>
<feature type="transmembrane region" description="Helical" evidence="7">
    <location>
        <begin position="38"/>
        <end position="57"/>
    </location>
</feature>
<evidence type="ECO:0000313" key="9">
    <source>
        <dbReference type="EMBL" id="VDI41060.1"/>
    </source>
</evidence>
<dbReference type="EMBL" id="UYJE01005860">
    <property type="protein sequence ID" value="VDI41060.1"/>
    <property type="molecule type" value="Genomic_DNA"/>
</dbReference>
<evidence type="ECO:0000256" key="4">
    <source>
        <dbReference type="ARBA" id="ARBA00022989"/>
    </source>
</evidence>
<dbReference type="InterPro" id="IPR029020">
    <property type="entry name" value="Ammonium/urea_transptr"/>
</dbReference>
<evidence type="ECO:0000259" key="8">
    <source>
        <dbReference type="Pfam" id="PF00909"/>
    </source>
</evidence>
<dbReference type="GO" id="GO:0097272">
    <property type="term" value="P:ammonium homeostasis"/>
    <property type="evidence" value="ECO:0007669"/>
    <property type="project" value="TreeGrafter"/>
</dbReference>
<protein>
    <recommendedName>
        <fullName evidence="8">Ammonium transporter AmtB-like domain-containing protein</fullName>
    </recommendedName>
</protein>
<dbReference type="Proteomes" id="UP000596742">
    <property type="component" value="Unassembled WGS sequence"/>
</dbReference>
<dbReference type="PANTHER" id="PTHR11730">
    <property type="entry name" value="AMMONIUM TRANSPORTER"/>
    <property type="match status" value="1"/>
</dbReference>
<comment type="caution">
    <text evidence="9">The sequence shown here is derived from an EMBL/GenBank/DDBJ whole genome shotgun (WGS) entry which is preliminary data.</text>
</comment>
<feature type="compositionally biased region" description="Polar residues" evidence="6">
    <location>
        <begin position="409"/>
        <end position="424"/>
    </location>
</feature>
<keyword evidence="4 7" id="KW-1133">Transmembrane helix</keyword>
<dbReference type="SUPFAM" id="SSF111352">
    <property type="entry name" value="Ammonium transporter"/>
    <property type="match status" value="1"/>
</dbReference>
<evidence type="ECO:0000256" key="5">
    <source>
        <dbReference type="ARBA" id="ARBA00023136"/>
    </source>
</evidence>
<comment type="subcellular location">
    <subcellularLocation>
        <location evidence="1">Membrane</location>
        <topology evidence="1">Multi-pass membrane protein</topology>
    </subcellularLocation>
</comment>
<dbReference type="GO" id="GO:0008519">
    <property type="term" value="F:ammonium channel activity"/>
    <property type="evidence" value="ECO:0007669"/>
    <property type="project" value="InterPro"/>
</dbReference>
<dbReference type="InterPro" id="IPR002229">
    <property type="entry name" value="RhesusRHD"/>
</dbReference>
<dbReference type="PRINTS" id="PR00342">
    <property type="entry name" value="RHESUSRHD"/>
</dbReference>
<gene>
    <name evidence="9" type="ORF">MGAL_10B019382</name>
</gene>
<name>A0A8B6EWB7_MYTGA</name>
<feature type="transmembrane region" description="Helical" evidence="7">
    <location>
        <begin position="237"/>
        <end position="258"/>
    </location>
</feature>
<feature type="non-terminal residue" evidence="9">
    <location>
        <position position="435"/>
    </location>
</feature>
<keyword evidence="5 7" id="KW-0472">Membrane</keyword>
<feature type="domain" description="Ammonium transporter AmtB-like" evidence="8">
    <location>
        <begin position="2"/>
        <end position="262"/>
    </location>
</feature>
<dbReference type="PANTHER" id="PTHR11730:SF60">
    <property type="entry name" value="RH50, ISOFORM D"/>
    <property type="match status" value="1"/>
</dbReference>
<evidence type="ECO:0000256" key="3">
    <source>
        <dbReference type="ARBA" id="ARBA00022692"/>
    </source>
</evidence>
<dbReference type="GO" id="GO:0005886">
    <property type="term" value="C:plasma membrane"/>
    <property type="evidence" value="ECO:0007669"/>
    <property type="project" value="InterPro"/>
</dbReference>
<organism evidence="9 10">
    <name type="scientific">Mytilus galloprovincialis</name>
    <name type="common">Mediterranean mussel</name>
    <dbReference type="NCBI Taxonomy" id="29158"/>
    <lineage>
        <taxon>Eukaryota</taxon>
        <taxon>Metazoa</taxon>
        <taxon>Spiralia</taxon>
        <taxon>Lophotrochozoa</taxon>
        <taxon>Mollusca</taxon>
        <taxon>Bivalvia</taxon>
        <taxon>Autobranchia</taxon>
        <taxon>Pteriomorphia</taxon>
        <taxon>Mytilida</taxon>
        <taxon>Mytiloidea</taxon>
        <taxon>Mytilidae</taxon>
        <taxon>Mytilinae</taxon>
        <taxon>Mytilus</taxon>
    </lineage>
</organism>
<dbReference type="Gene3D" id="1.10.3430.10">
    <property type="entry name" value="Ammonium transporter AmtB like domains"/>
    <property type="match status" value="1"/>
</dbReference>
<keyword evidence="3 7" id="KW-0812">Transmembrane</keyword>
<sequence length="435" mass="46926">VVDLGESIFIHAFGAYFGLAVARVLYSNNLDEHQNEGTVYHSDLFSMIGTIFLWLYWPSFNGGAASGGEQYRAVINTYLSLVACTIITFALSSIVDKNGKLEMVHIQNATLAGGVAVGSTAGMPLNPWGALVIGCLAGLLSTIGFRLITPCLSSKIKLHDTCGVHNLHGMPGVLAGIASSVLAALSSYEKWGDSVFVIFHGRAPAFNSAEYKHYHDTNSTWEPGLGRSGVEQGGYQMVALIITLAIALVGGTITGFILKLPVCDRPDGDSLFDDRVHWNISTEGYPSGVITNGERNYINSSDDPRTIPAFAEKKCVQYSGAISLFLTLKDFWAPSSFILYIEKQVSTSFTVTVGGRVRLIKRPVPKGSPWCDFLVKMNTRGQKKKRKSTTKTSTLEAATQEDTPPPMVTTVQDTDDNIPSTSGAVNAPSCHKSTR</sequence>
<reference evidence="9" key="1">
    <citation type="submission" date="2018-11" db="EMBL/GenBank/DDBJ databases">
        <authorList>
            <person name="Alioto T."/>
            <person name="Alioto T."/>
        </authorList>
    </citation>
    <scope>NUCLEOTIDE SEQUENCE</scope>
</reference>
<comment type="similarity">
    <text evidence="2">Belongs to the ammonium transporter (TC 2.A.49) family. Rh subfamily.</text>
</comment>